<name>A0A0S3RUS4_PHAAN</name>
<keyword evidence="2" id="KW-1185">Reference proteome</keyword>
<dbReference type="EMBL" id="AP015037">
    <property type="protein sequence ID" value="BAT84253.1"/>
    <property type="molecule type" value="Genomic_DNA"/>
</dbReference>
<organism evidence="1 2">
    <name type="scientific">Vigna angularis var. angularis</name>
    <dbReference type="NCBI Taxonomy" id="157739"/>
    <lineage>
        <taxon>Eukaryota</taxon>
        <taxon>Viridiplantae</taxon>
        <taxon>Streptophyta</taxon>
        <taxon>Embryophyta</taxon>
        <taxon>Tracheophyta</taxon>
        <taxon>Spermatophyta</taxon>
        <taxon>Magnoliopsida</taxon>
        <taxon>eudicotyledons</taxon>
        <taxon>Gunneridae</taxon>
        <taxon>Pentapetalae</taxon>
        <taxon>rosids</taxon>
        <taxon>fabids</taxon>
        <taxon>Fabales</taxon>
        <taxon>Fabaceae</taxon>
        <taxon>Papilionoideae</taxon>
        <taxon>50 kb inversion clade</taxon>
        <taxon>NPAAA clade</taxon>
        <taxon>indigoferoid/millettioid clade</taxon>
        <taxon>Phaseoleae</taxon>
        <taxon>Vigna</taxon>
    </lineage>
</organism>
<dbReference type="AlphaFoldDB" id="A0A0S3RUS4"/>
<reference evidence="1 2" key="1">
    <citation type="journal article" date="2015" name="Sci. Rep.">
        <title>The power of single molecule real-time sequencing technology in the de novo assembly of a eukaryotic genome.</title>
        <authorList>
            <person name="Sakai H."/>
            <person name="Naito K."/>
            <person name="Ogiso-Tanaka E."/>
            <person name="Takahashi Y."/>
            <person name="Iseki K."/>
            <person name="Muto C."/>
            <person name="Satou K."/>
            <person name="Teruya K."/>
            <person name="Shiroma A."/>
            <person name="Shimoji M."/>
            <person name="Hirano T."/>
            <person name="Itoh T."/>
            <person name="Kaga A."/>
            <person name="Tomooka N."/>
        </authorList>
    </citation>
    <scope>NUCLEOTIDE SEQUENCE [LARGE SCALE GENOMIC DNA]</scope>
    <source>
        <strain evidence="2">cv. Shumari</strain>
    </source>
</reference>
<evidence type="ECO:0000313" key="1">
    <source>
        <dbReference type="EMBL" id="BAT84253.1"/>
    </source>
</evidence>
<dbReference type="Proteomes" id="UP000291084">
    <property type="component" value="Chromosome 4"/>
</dbReference>
<gene>
    <name evidence="1" type="primary">Vigan.04G156900</name>
    <name evidence="1" type="ORF">VIGAN_04156900</name>
</gene>
<evidence type="ECO:0000313" key="2">
    <source>
        <dbReference type="Proteomes" id="UP000291084"/>
    </source>
</evidence>
<feature type="non-terminal residue" evidence="1">
    <location>
        <position position="1"/>
    </location>
</feature>
<protein>
    <submittedName>
        <fullName evidence="1">Uncharacterized protein</fullName>
    </submittedName>
</protein>
<accession>A0A0S3RUS4</accession>
<proteinExistence type="predicted"/>
<sequence length="73" mass="8590">FEVILYNNEKKFTVAFLDRVNLLSWIGQFSTCVISLEDCYAMYALKLGSCLADLTFCRINMEFWRSFFDLVLL</sequence>